<feature type="signal peptide" evidence="2">
    <location>
        <begin position="1"/>
        <end position="21"/>
    </location>
</feature>
<feature type="region of interest" description="Disordered" evidence="1">
    <location>
        <begin position="25"/>
        <end position="99"/>
    </location>
</feature>
<organism evidence="3 4">
    <name type="scientific">Staphylococcus cohnii subsp. cohnii</name>
    <dbReference type="NCBI Taxonomy" id="74704"/>
    <lineage>
        <taxon>Bacteria</taxon>
        <taxon>Bacillati</taxon>
        <taxon>Bacillota</taxon>
        <taxon>Bacilli</taxon>
        <taxon>Bacillales</taxon>
        <taxon>Staphylococcaceae</taxon>
        <taxon>Staphylococcus</taxon>
        <taxon>Staphylococcus cohnii species complex</taxon>
    </lineage>
</organism>
<dbReference type="EMBL" id="LAKJ01000012">
    <property type="protein sequence ID" value="KKI63868.1"/>
    <property type="molecule type" value="Genomic_DNA"/>
</dbReference>
<protein>
    <recommendedName>
        <fullName evidence="5">Lipoprotein</fullName>
    </recommendedName>
</protein>
<dbReference type="PATRIC" id="fig|74704.6.peg.369"/>
<sequence length="231" mass="26019">MKQFSLIISLLFLSVILTACGNNEKNNDDVEQSSNTNKQDEDNNQHEERQSTEQSEAKKDQSLHQDSAAENDKNMDSKAKTKNDNASKMKNNDNSKSYLNGLSTSKIEYARIWHQLGMIKDVKNIYVKKYPKGTPVNKNAEKSALYPEDVVKLEAPMKVGGSITYSSNGDGTINIYKKIPYRWESNASSNTEDIYQDTKNAVEQDIETVEINATDNAQIKRLAQSIQLVND</sequence>
<dbReference type="Proteomes" id="UP000034455">
    <property type="component" value="Unassembled WGS sequence"/>
</dbReference>
<name>A0A0M2P1R5_STACC</name>
<dbReference type="RefSeq" id="WP_019469875.1">
    <property type="nucleotide sequence ID" value="NZ_BKAS01000002.1"/>
</dbReference>
<gene>
    <name evidence="3" type="ORF">UF66_0357</name>
</gene>
<evidence type="ECO:0000256" key="2">
    <source>
        <dbReference type="SAM" id="SignalP"/>
    </source>
</evidence>
<dbReference type="AlphaFoldDB" id="A0A0M2P1R5"/>
<keyword evidence="2" id="KW-0732">Signal</keyword>
<comment type="caution">
    <text evidence="3">The sequence shown here is derived from an EMBL/GenBank/DDBJ whole genome shotgun (WGS) entry which is preliminary data.</text>
</comment>
<reference evidence="3 4" key="1">
    <citation type="submission" date="2015-03" db="EMBL/GenBank/DDBJ databases">
        <title>Genome Assembly of Staphylococcus cohnii subsp. cohnii strain G22B2.</title>
        <authorList>
            <person name="Nair G."/>
            <person name="Kaur G."/>
            <person name="Khatri I."/>
            <person name="Singh N.K."/>
            <person name="Sathyabama S."/>
            <person name="Maurya S.K."/>
            <person name="Subramanian S."/>
            <person name="Agrewala J.N."/>
            <person name="Mayilraj S."/>
        </authorList>
    </citation>
    <scope>NUCLEOTIDE SEQUENCE [LARGE SCALE GENOMIC DNA]</scope>
    <source>
        <strain evidence="3 4">G22B2</strain>
    </source>
</reference>
<accession>A0A0M2P1R5</accession>
<dbReference type="PROSITE" id="PS51257">
    <property type="entry name" value="PROKAR_LIPOPROTEIN"/>
    <property type="match status" value="1"/>
</dbReference>
<feature type="chain" id="PRO_5030011040" description="Lipoprotein" evidence="2">
    <location>
        <begin position="22"/>
        <end position="231"/>
    </location>
</feature>
<feature type="compositionally biased region" description="Basic and acidic residues" evidence="1">
    <location>
        <begin position="70"/>
        <end position="93"/>
    </location>
</feature>
<feature type="compositionally biased region" description="Basic and acidic residues" evidence="1">
    <location>
        <begin position="38"/>
        <end position="63"/>
    </location>
</feature>
<dbReference type="GeneID" id="58098649"/>
<proteinExistence type="predicted"/>
<evidence type="ECO:0000256" key="1">
    <source>
        <dbReference type="SAM" id="MobiDB-lite"/>
    </source>
</evidence>
<evidence type="ECO:0000313" key="4">
    <source>
        <dbReference type="Proteomes" id="UP000034455"/>
    </source>
</evidence>
<evidence type="ECO:0000313" key="3">
    <source>
        <dbReference type="EMBL" id="KKI63868.1"/>
    </source>
</evidence>
<evidence type="ECO:0008006" key="5">
    <source>
        <dbReference type="Google" id="ProtNLM"/>
    </source>
</evidence>